<evidence type="ECO:0000313" key="7">
    <source>
        <dbReference type="Proteomes" id="UP000295129"/>
    </source>
</evidence>
<dbReference type="InterPro" id="IPR013249">
    <property type="entry name" value="RNA_pol_sigma70_r4_t2"/>
</dbReference>
<dbReference type="Proteomes" id="UP000295129">
    <property type="component" value="Unassembled WGS sequence"/>
</dbReference>
<evidence type="ECO:0000313" key="6">
    <source>
        <dbReference type="EMBL" id="TDN55756.1"/>
    </source>
</evidence>
<dbReference type="GO" id="GO:0016987">
    <property type="term" value="F:sigma factor activity"/>
    <property type="evidence" value="ECO:0007669"/>
    <property type="project" value="UniProtKB-KW"/>
</dbReference>
<dbReference type="SUPFAM" id="SSF88659">
    <property type="entry name" value="Sigma3 and sigma4 domains of RNA polymerase sigma factors"/>
    <property type="match status" value="1"/>
</dbReference>
<dbReference type="GO" id="GO:0006352">
    <property type="term" value="P:DNA-templated transcription initiation"/>
    <property type="evidence" value="ECO:0007669"/>
    <property type="project" value="InterPro"/>
</dbReference>
<evidence type="ECO:0000256" key="3">
    <source>
        <dbReference type="ARBA" id="ARBA00023082"/>
    </source>
</evidence>
<evidence type="ECO:0000256" key="2">
    <source>
        <dbReference type="ARBA" id="ARBA00023015"/>
    </source>
</evidence>
<sequence>MHASRPARCSLPLFPIALETASMEIDVRAGAGTLPEGAGLRAYLAANYRELQQRLARRFGCADLASECLHETWLRLGDMTTTAIRCPEAYVYRAASNVAMERLRDRDARPAAAVEEADLEQLADTAPGPEQEMEARSELAAMERALHGLPRRHRAILLALRVEDCSRQEAAAWFRVSVRTLDAILGQALRHCAHYMARPQSGEAVPADSGMRCRMNLAEERQAA</sequence>
<feature type="domain" description="RNA polymerase sigma factor 70 region 4 type 2" evidence="5">
    <location>
        <begin position="141"/>
        <end position="192"/>
    </location>
</feature>
<dbReference type="InterPro" id="IPR013325">
    <property type="entry name" value="RNA_pol_sigma_r2"/>
</dbReference>
<dbReference type="NCBIfam" id="TIGR02937">
    <property type="entry name" value="sigma70-ECF"/>
    <property type="match status" value="1"/>
</dbReference>
<keyword evidence="7" id="KW-1185">Reference proteome</keyword>
<dbReference type="InterPro" id="IPR036388">
    <property type="entry name" value="WH-like_DNA-bd_sf"/>
</dbReference>
<dbReference type="EMBL" id="SNVV01000003">
    <property type="protein sequence ID" value="TDN55756.1"/>
    <property type="molecule type" value="Genomic_DNA"/>
</dbReference>
<dbReference type="Gene3D" id="1.10.10.10">
    <property type="entry name" value="Winged helix-like DNA-binding domain superfamily/Winged helix DNA-binding domain"/>
    <property type="match status" value="1"/>
</dbReference>
<evidence type="ECO:0000259" key="5">
    <source>
        <dbReference type="Pfam" id="PF08281"/>
    </source>
</evidence>
<evidence type="ECO:0000256" key="1">
    <source>
        <dbReference type="ARBA" id="ARBA00010641"/>
    </source>
</evidence>
<reference evidence="6 7" key="1">
    <citation type="submission" date="2019-03" db="EMBL/GenBank/DDBJ databases">
        <title>Genomic Encyclopedia of Type Strains, Phase IV (KMG-IV): sequencing the most valuable type-strain genomes for metagenomic binning, comparative biology and taxonomic classification.</title>
        <authorList>
            <person name="Goeker M."/>
        </authorList>
    </citation>
    <scope>NUCLEOTIDE SEQUENCE [LARGE SCALE GENOMIC DNA]</scope>
    <source>
        <strain evidence="6 7">DSM 12121</strain>
    </source>
</reference>
<comment type="similarity">
    <text evidence="1">Belongs to the sigma-70 factor family. ECF subfamily.</text>
</comment>
<keyword evidence="3" id="KW-0731">Sigma factor</keyword>
<gene>
    <name evidence="6" type="ORF">C7389_10388</name>
</gene>
<dbReference type="SUPFAM" id="SSF88946">
    <property type="entry name" value="Sigma2 domain of RNA polymerase sigma factors"/>
    <property type="match status" value="1"/>
</dbReference>
<comment type="caution">
    <text evidence="6">The sequence shown here is derived from an EMBL/GenBank/DDBJ whole genome shotgun (WGS) entry which is preliminary data.</text>
</comment>
<accession>A0A4R6EC81</accession>
<protein>
    <submittedName>
        <fullName evidence="6">RNA polymerase sigma-70 factor (ECF subfamily)</fullName>
    </submittedName>
</protein>
<dbReference type="PANTHER" id="PTHR43133:SF63">
    <property type="entry name" value="RNA POLYMERASE SIGMA FACTOR FECI-RELATED"/>
    <property type="match status" value="1"/>
</dbReference>
<evidence type="ECO:0000256" key="4">
    <source>
        <dbReference type="ARBA" id="ARBA00023163"/>
    </source>
</evidence>
<dbReference type="AlphaFoldDB" id="A0A4R6EC81"/>
<dbReference type="Pfam" id="PF08281">
    <property type="entry name" value="Sigma70_r4_2"/>
    <property type="match status" value="1"/>
</dbReference>
<dbReference type="GO" id="GO:0003677">
    <property type="term" value="F:DNA binding"/>
    <property type="evidence" value="ECO:0007669"/>
    <property type="project" value="InterPro"/>
</dbReference>
<dbReference type="InterPro" id="IPR014284">
    <property type="entry name" value="RNA_pol_sigma-70_dom"/>
</dbReference>
<organism evidence="6 7">
    <name type="scientific">Azoarcus indigens</name>
    <dbReference type="NCBI Taxonomy" id="29545"/>
    <lineage>
        <taxon>Bacteria</taxon>
        <taxon>Pseudomonadati</taxon>
        <taxon>Pseudomonadota</taxon>
        <taxon>Betaproteobacteria</taxon>
        <taxon>Rhodocyclales</taxon>
        <taxon>Zoogloeaceae</taxon>
        <taxon>Azoarcus</taxon>
    </lineage>
</organism>
<keyword evidence="4" id="KW-0804">Transcription</keyword>
<proteinExistence type="inferred from homology"/>
<dbReference type="InterPro" id="IPR039425">
    <property type="entry name" value="RNA_pol_sigma-70-like"/>
</dbReference>
<dbReference type="InterPro" id="IPR013324">
    <property type="entry name" value="RNA_pol_sigma_r3/r4-like"/>
</dbReference>
<name>A0A4R6EC81_9RHOO</name>
<keyword evidence="2" id="KW-0805">Transcription regulation</keyword>
<dbReference type="PANTHER" id="PTHR43133">
    <property type="entry name" value="RNA POLYMERASE ECF-TYPE SIGMA FACTO"/>
    <property type="match status" value="1"/>
</dbReference>